<evidence type="ECO:0000313" key="2">
    <source>
        <dbReference type="Proteomes" id="UP000281343"/>
    </source>
</evidence>
<dbReference type="PANTHER" id="PTHR35336:SF5">
    <property type="entry name" value="ADENOSYLCOBINAMIDE AMIDOHYDROLASE"/>
    <property type="match status" value="1"/>
</dbReference>
<dbReference type="OrthoDB" id="9767827at2"/>
<dbReference type="GO" id="GO:0016787">
    <property type="term" value="F:hydrolase activity"/>
    <property type="evidence" value="ECO:0007669"/>
    <property type="project" value="UniProtKB-KW"/>
</dbReference>
<evidence type="ECO:0000313" key="1">
    <source>
        <dbReference type="EMBL" id="RMA42857.1"/>
    </source>
</evidence>
<dbReference type="Proteomes" id="UP000281343">
    <property type="component" value="Unassembled WGS sequence"/>
</dbReference>
<name>A0A3L9Y701_9RHOB</name>
<keyword evidence="2" id="KW-1185">Reference proteome</keyword>
<accession>A0A3L9Y701</accession>
<protein>
    <submittedName>
        <fullName evidence="1">Adenosylcobinamide amidohydrolase</fullName>
    </submittedName>
</protein>
<organism evidence="1 2">
    <name type="scientific">Rhodophyticola porphyridii</name>
    <dbReference type="NCBI Taxonomy" id="1852017"/>
    <lineage>
        <taxon>Bacteria</taxon>
        <taxon>Pseudomonadati</taxon>
        <taxon>Pseudomonadota</taxon>
        <taxon>Alphaproteobacteria</taxon>
        <taxon>Rhodobacterales</taxon>
        <taxon>Roseobacteraceae</taxon>
        <taxon>Rhodophyticola</taxon>
    </lineage>
</organism>
<gene>
    <name evidence="1" type="ORF">D9R08_08795</name>
</gene>
<dbReference type="Pfam" id="PF01955">
    <property type="entry name" value="CbiZ"/>
    <property type="match status" value="1"/>
</dbReference>
<dbReference type="EMBL" id="RCNT01000003">
    <property type="protein sequence ID" value="RMA42857.1"/>
    <property type="molecule type" value="Genomic_DNA"/>
</dbReference>
<reference evidence="1 2" key="1">
    <citation type="submission" date="2018-10" db="EMBL/GenBank/DDBJ databases">
        <authorList>
            <person name="Jung H.S."/>
            <person name="Jeon C.O."/>
        </authorList>
    </citation>
    <scope>NUCLEOTIDE SEQUENCE [LARGE SCALE GENOMIC DNA]</scope>
    <source>
        <strain evidence="1 2">MA-7-27</strain>
    </source>
</reference>
<dbReference type="RefSeq" id="WP_121897643.1">
    <property type="nucleotide sequence ID" value="NZ_RCNT01000003.1"/>
</dbReference>
<dbReference type="PANTHER" id="PTHR35336">
    <property type="entry name" value="ADENOSYLCOBINAMIDE AMIDOHYDROLASE"/>
    <property type="match status" value="1"/>
</dbReference>
<comment type="caution">
    <text evidence="1">The sequence shown here is derived from an EMBL/GenBank/DDBJ whole genome shotgun (WGS) entry which is preliminary data.</text>
</comment>
<proteinExistence type="predicted"/>
<keyword evidence="1" id="KW-0378">Hydrolase</keyword>
<sequence length="215" mass="22765">MIRVTLSRPWLIADLAQEMRVLSWAPHRPGLVLARQVIWREVRDADLPEGLDAAAWLASEVTAIDRPDAVAMLTSRNVGKHSLTQAESGDTKASCLATVGLSNAERVGHRQPVLAESHGTVNLLVTLSQGLGTAAMTEAMSIAAEARTAAIIAHGPELPEGPATGTGTDCIALACPFGDRAYAGLHTEIGEVIGRAVYDAVARGTRDWMTTEAPR</sequence>
<dbReference type="InterPro" id="IPR002808">
    <property type="entry name" value="AdoCbi_amidolase"/>
</dbReference>
<dbReference type="InterPro" id="IPR052209">
    <property type="entry name" value="CbiZ"/>
</dbReference>
<dbReference type="AlphaFoldDB" id="A0A3L9Y701"/>